<dbReference type="CDD" id="cd13606">
    <property type="entry name" value="PBP2_ProX_like"/>
    <property type="match status" value="1"/>
</dbReference>
<keyword evidence="2" id="KW-0732">Signal</keyword>
<dbReference type="EMBL" id="SNXZ01000006">
    <property type="protein sequence ID" value="TDP93783.1"/>
    <property type="molecule type" value="Genomic_DNA"/>
</dbReference>
<dbReference type="GO" id="GO:0022857">
    <property type="term" value="F:transmembrane transporter activity"/>
    <property type="evidence" value="ECO:0007669"/>
    <property type="project" value="InterPro"/>
</dbReference>
<dbReference type="Pfam" id="PF04069">
    <property type="entry name" value="OpuAC"/>
    <property type="match status" value="1"/>
</dbReference>
<dbReference type="OrthoDB" id="9781705at2"/>
<name>A0A4R6S3A5_LABRH</name>
<dbReference type="Proteomes" id="UP000295444">
    <property type="component" value="Unassembled WGS sequence"/>
</dbReference>
<accession>A0A4R6S3A5</accession>
<sequence length="315" mass="32539">MKRVFAGVVAVTAALTLSACGGSSDPLSNTPAGGPSKAPTTAAADPASLTVGSANFPESQLLAEIYAGALEAKGIKVSKKPNIGSRETYIPALQDGSIDLIPEYSGTLLQYFDKSAKETSDADVYTALQQKVPAPLIVLDKSAAEDKDAVVVTKETATKWNLKTIADLAPHGGEVTFGGPPEFQKRPDGIPGLQKNYGLQIKGYKSLDAGGPLTVNALKTGVVQAADLFTTDPSITANNFVVLEDPKSNFAAQSVLPLINSSKVGPKVKAALNAVSAKLTTDTLIELNGKLNAPSKPDPAAVAAEWLKAQGLDKG</sequence>
<evidence type="ECO:0000256" key="2">
    <source>
        <dbReference type="SAM" id="SignalP"/>
    </source>
</evidence>
<dbReference type="GO" id="GO:0043190">
    <property type="term" value="C:ATP-binding cassette (ABC) transporter complex"/>
    <property type="evidence" value="ECO:0007669"/>
    <property type="project" value="InterPro"/>
</dbReference>
<keyword evidence="5" id="KW-1185">Reference proteome</keyword>
<feature type="chain" id="PRO_5039475776" evidence="2">
    <location>
        <begin position="22"/>
        <end position="315"/>
    </location>
</feature>
<evidence type="ECO:0000256" key="1">
    <source>
        <dbReference type="SAM" id="MobiDB-lite"/>
    </source>
</evidence>
<dbReference type="SUPFAM" id="SSF53850">
    <property type="entry name" value="Periplasmic binding protein-like II"/>
    <property type="match status" value="1"/>
</dbReference>
<comment type="caution">
    <text evidence="4">The sequence shown here is derived from an EMBL/GenBank/DDBJ whole genome shotgun (WGS) entry which is preliminary data.</text>
</comment>
<dbReference type="InterPro" id="IPR007210">
    <property type="entry name" value="ABC_Gly_betaine_transp_sub-bd"/>
</dbReference>
<proteinExistence type="predicted"/>
<dbReference type="AlphaFoldDB" id="A0A4R6S3A5"/>
<feature type="signal peptide" evidence="2">
    <location>
        <begin position="1"/>
        <end position="21"/>
    </location>
</feature>
<evidence type="ECO:0000313" key="5">
    <source>
        <dbReference type="Proteomes" id="UP000295444"/>
    </source>
</evidence>
<dbReference type="Gene3D" id="3.40.190.10">
    <property type="entry name" value="Periplasmic binding protein-like II"/>
    <property type="match status" value="1"/>
</dbReference>
<dbReference type="PROSITE" id="PS51257">
    <property type="entry name" value="PROKAR_LIPOPROTEIN"/>
    <property type="match status" value="1"/>
</dbReference>
<evidence type="ECO:0000313" key="4">
    <source>
        <dbReference type="EMBL" id="TDP93783.1"/>
    </source>
</evidence>
<evidence type="ECO:0000259" key="3">
    <source>
        <dbReference type="Pfam" id="PF04069"/>
    </source>
</evidence>
<dbReference type="RefSeq" id="WP_133852788.1">
    <property type="nucleotide sequence ID" value="NZ_SNXZ01000006.1"/>
</dbReference>
<feature type="region of interest" description="Disordered" evidence="1">
    <location>
        <begin position="23"/>
        <end position="44"/>
    </location>
</feature>
<feature type="domain" description="ABC-type glycine betaine transport system substrate-binding" evidence="3">
    <location>
        <begin position="48"/>
        <end position="308"/>
    </location>
</feature>
<dbReference type="Gene3D" id="3.40.190.120">
    <property type="entry name" value="Osmoprotection protein (prox), domain 2"/>
    <property type="match status" value="1"/>
</dbReference>
<gene>
    <name evidence="4" type="ORF">EV186_106177</name>
</gene>
<organism evidence="4 5">
    <name type="scientific">Labedaea rhizosphaerae</name>
    <dbReference type="NCBI Taxonomy" id="598644"/>
    <lineage>
        <taxon>Bacteria</taxon>
        <taxon>Bacillati</taxon>
        <taxon>Actinomycetota</taxon>
        <taxon>Actinomycetes</taxon>
        <taxon>Pseudonocardiales</taxon>
        <taxon>Pseudonocardiaceae</taxon>
        <taxon>Labedaea</taxon>
    </lineage>
</organism>
<reference evidence="4 5" key="1">
    <citation type="submission" date="2019-03" db="EMBL/GenBank/DDBJ databases">
        <title>Genomic Encyclopedia of Type Strains, Phase IV (KMG-IV): sequencing the most valuable type-strain genomes for metagenomic binning, comparative biology and taxonomic classification.</title>
        <authorList>
            <person name="Goeker M."/>
        </authorList>
    </citation>
    <scope>NUCLEOTIDE SEQUENCE [LARGE SCALE GENOMIC DNA]</scope>
    <source>
        <strain evidence="4 5">DSM 45361</strain>
    </source>
</reference>
<protein>
    <submittedName>
        <fullName evidence="4">Osmoprotectant transport system substrate-binding protein</fullName>
    </submittedName>
</protein>